<dbReference type="Proteomes" id="UP001500457">
    <property type="component" value="Unassembled WGS sequence"/>
</dbReference>
<dbReference type="SUPFAM" id="SSF53850">
    <property type="entry name" value="Periplasmic binding protein-like II"/>
    <property type="match status" value="1"/>
</dbReference>
<feature type="signal peptide" evidence="1">
    <location>
        <begin position="1"/>
        <end position="22"/>
    </location>
</feature>
<keyword evidence="4" id="KW-1185">Reference proteome</keyword>
<gene>
    <name evidence="3" type="ORF">GCM10023203_16500</name>
</gene>
<dbReference type="RefSeq" id="WP_274231240.1">
    <property type="nucleotide sequence ID" value="NZ_BAABHQ010000003.1"/>
</dbReference>
<dbReference type="Gene3D" id="3.40.190.120">
    <property type="entry name" value="Osmoprotection protein (prox), domain 2"/>
    <property type="match status" value="1"/>
</dbReference>
<organism evidence="3 4">
    <name type="scientific">Actinomycetospora straminea</name>
    <dbReference type="NCBI Taxonomy" id="663607"/>
    <lineage>
        <taxon>Bacteria</taxon>
        <taxon>Bacillati</taxon>
        <taxon>Actinomycetota</taxon>
        <taxon>Actinomycetes</taxon>
        <taxon>Pseudonocardiales</taxon>
        <taxon>Pseudonocardiaceae</taxon>
        <taxon>Actinomycetospora</taxon>
    </lineage>
</organism>
<proteinExistence type="predicted"/>
<evidence type="ECO:0000313" key="3">
    <source>
        <dbReference type="EMBL" id="GAA4868396.1"/>
    </source>
</evidence>
<evidence type="ECO:0000313" key="4">
    <source>
        <dbReference type="Proteomes" id="UP001500457"/>
    </source>
</evidence>
<sequence>MPRSRRCPVPILVLVAVVTALATGLAACSGSPRLTPPGSVASEVDLTGQTLTVGGKEFAEQIVLCKMTIAVLQSTGATVVDRCDTKGSSNVRAALTSGQIDMYWEYTGTAWRLYLSQESTIADPRVLFDAVRTADAGNQVTWFDPTPFNNTYAIGVRTDIAQRLRIRTISDFAALVRAGAPEGTLCVDQEFTGREDGLQGMLATYEMTLDDKSLDTREIDQIYEAIAAAKPCTFGEVFATDGRLNPLRLSTLVDDRGYFLPYNAALTVRSEVVARAPRLALVGRMLAPTLTEPVMRQLNERVSAGGRDPDEVARSFLREQGLIG</sequence>
<dbReference type="Gene3D" id="3.40.190.10">
    <property type="entry name" value="Periplasmic binding protein-like II"/>
    <property type="match status" value="1"/>
</dbReference>
<keyword evidence="1" id="KW-0732">Signal</keyword>
<name>A0ABP9E581_9PSEU</name>
<dbReference type="EMBL" id="BAABHQ010000003">
    <property type="protein sequence ID" value="GAA4868396.1"/>
    <property type="molecule type" value="Genomic_DNA"/>
</dbReference>
<feature type="domain" description="ABC-type glycine betaine transport system substrate-binding" evidence="2">
    <location>
        <begin position="50"/>
        <end position="319"/>
    </location>
</feature>
<reference evidence="4" key="1">
    <citation type="journal article" date="2019" name="Int. J. Syst. Evol. Microbiol.">
        <title>The Global Catalogue of Microorganisms (GCM) 10K type strain sequencing project: providing services to taxonomists for standard genome sequencing and annotation.</title>
        <authorList>
            <consortium name="The Broad Institute Genomics Platform"/>
            <consortium name="The Broad Institute Genome Sequencing Center for Infectious Disease"/>
            <person name="Wu L."/>
            <person name="Ma J."/>
        </authorList>
    </citation>
    <scope>NUCLEOTIDE SEQUENCE [LARGE SCALE GENOMIC DNA]</scope>
    <source>
        <strain evidence="4">JCM 17983</strain>
    </source>
</reference>
<accession>A0ABP9E581</accession>
<feature type="chain" id="PRO_5047398621" evidence="1">
    <location>
        <begin position="23"/>
        <end position="324"/>
    </location>
</feature>
<dbReference type="PROSITE" id="PS51257">
    <property type="entry name" value="PROKAR_LIPOPROTEIN"/>
    <property type="match status" value="1"/>
</dbReference>
<evidence type="ECO:0000259" key="2">
    <source>
        <dbReference type="Pfam" id="PF04069"/>
    </source>
</evidence>
<dbReference type="InterPro" id="IPR007210">
    <property type="entry name" value="ABC_Gly_betaine_transp_sub-bd"/>
</dbReference>
<comment type="caution">
    <text evidence="3">The sequence shown here is derived from an EMBL/GenBank/DDBJ whole genome shotgun (WGS) entry which is preliminary data.</text>
</comment>
<dbReference type="Pfam" id="PF04069">
    <property type="entry name" value="OpuAC"/>
    <property type="match status" value="1"/>
</dbReference>
<evidence type="ECO:0000256" key="1">
    <source>
        <dbReference type="SAM" id="SignalP"/>
    </source>
</evidence>
<protein>
    <submittedName>
        <fullName evidence="3">Glycine betaine ABC transporter substrate-binding protein</fullName>
    </submittedName>
</protein>